<evidence type="ECO:0000313" key="3">
    <source>
        <dbReference type="Proteomes" id="UP000306888"/>
    </source>
</evidence>
<dbReference type="RefSeq" id="WP_136006499.1">
    <property type="nucleotide sequence ID" value="NZ_SRYR01000003.1"/>
</dbReference>
<proteinExistence type="predicted"/>
<sequence>MSKNSKKKSVYLPNQRTNYSPPKHALISHGKTEKPSTMLPSTIIDDIVVNNISNVEFDYTEESILSVDDDI</sequence>
<comment type="caution">
    <text evidence="2">The sequence shown here is derived from an EMBL/GenBank/DDBJ whole genome shotgun (WGS) entry which is preliminary data.</text>
</comment>
<reference evidence="2 3" key="1">
    <citation type="submission" date="2019-04" db="EMBL/GenBank/DDBJ databases">
        <title>Microbes associate with the intestines of laboratory mice.</title>
        <authorList>
            <person name="Navarre W."/>
            <person name="Wong E."/>
            <person name="Huang K."/>
            <person name="Tropini C."/>
            <person name="Ng K."/>
            <person name="Yu B."/>
        </authorList>
    </citation>
    <scope>NUCLEOTIDE SEQUENCE [LARGE SCALE GENOMIC DNA]</scope>
    <source>
        <strain evidence="2 3">NM50_B9-20</strain>
    </source>
</reference>
<organism evidence="2 3">
    <name type="scientific">Clostridium sartagoforme</name>
    <dbReference type="NCBI Taxonomy" id="84031"/>
    <lineage>
        <taxon>Bacteria</taxon>
        <taxon>Bacillati</taxon>
        <taxon>Bacillota</taxon>
        <taxon>Clostridia</taxon>
        <taxon>Eubacteriales</taxon>
        <taxon>Clostridiaceae</taxon>
        <taxon>Clostridium</taxon>
    </lineage>
</organism>
<dbReference type="AlphaFoldDB" id="A0A4V3RL39"/>
<protein>
    <submittedName>
        <fullName evidence="2">Uncharacterized protein</fullName>
    </submittedName>
</protein>
<dbReference type="EMBL" id="SRYR01000003">
    <property type="protein sequence ID" value="TGY42300.1"/>
    <property type="molecule type" value="Genomic_DNA"/>
</dbReference>
<dbReference type="Proteomes" id="UP000306888">
    <property type="component" value="Unassembled WGS sequence"/>
</dbReference>
<evidence type="ECO:0000256" key="1">
    <source>
        <dbReference type="SAM" id="MobiDB-lite"/>
    </source>
</evidence>
<name>A0A4V3RL39_9CLOT</name>
<feature type="region of interest" description="Disordered" evidence="1">
    <location>
        <begin position="1"/>
        <end position="37"/>
    </location>
</feature>
<accession>A0A4V3RL39</accession>
<keyword evidence="3" id="KW-1185">Reference proteome</keyword>
<evidence type="ECO:0000313" key="2">
    <source>
        <dbReference type="EMBL" id="TGY42300.1"/>
    </source>
</evidence>
<dbReference type="OrthoDB" id="1911092at2"/>
<gene>
    <name evidence="2" type="ORF">E5347_08750</name>
</gene>